<dbReference type="InParanoid" id="A0A1Y3BV29"/>
<reference evidence="1" key="1">
    <citation type="submission" date="2017-02" db="EMBL/GenBank/DDBJ databases">
        <title>Sunflower complete genome.</title>
        <authorList>
            <person name="Langlade N."/>
            <person name="Munos S."/>
        </authorList>
    </citation>
    <scope>NUCLEOTIDE SEQUENCE [LARGE SCALE GENOMIC DNA]</scope>
    <source>
        <tissue evidence="1">Leaves</tissue>
    </source>
</reference>
<name>A0A1Y3BV29_HELAN</name>
<proteinExistence type="predicted"/>
<evidence type="ECO:0000313" key="1">
    <source>
        <dbReference type="EMBL" id="OTF84642.1"/>
    </source>
</evidence>
<sequence length="67" mass="7669">MSQSRAFFPIFFLAVSPNFHRLLIRPCFMVHLDSQTFPEWNRIGRGAISGLFSSATTFFERGFPLGL</sequence>
<protein>
    <submittedName>
        <fullName evidence="1">Uncharacterized protein</fullName>
    </submittedName>
</protein>
<organism evidence="1">
    <name type="scientific">Helianthus annuus</name>
    <name type="common">Common sunflower</name>
    <dbReference type="NCBI Taxonomy" id="4232"/>
    <lineage>
        <taxon>Eukaryota</taxon>
        <taxon>Viridiplantae</taxon>
        <taxon>Streptophyta</taxon>
        <taxon>Embryophyta</taxon>
        <taxon>Tracheophyta</taxon>
        <taxon>Spermatophyta</taxon>
        <taxon>Magnoliopsida</taxon>
        <taxon>eudicotyledons</taxon>
        <taxon>Gunneridae</taxon>
        <taxon>Pentapetalae</taxon>
        <taxon>asterids</taxon>
        <taxon>campanulids</taxon>
        <taxon>Asterales</taxon>
        <taxon>Asteraceae</taxon>
        <taxon>Asteroideae</taxon>
        <taxon>Heliantheae alliance</taxon>
        <taxon>Heliantheae</taxon>
        <taxon>Helianthus</taxon>
    </lineage>
</organism>
<dbReference type="AlphaFoldDB" id="A0A1Y3BV29"/>
<dbReference type="EMBL" id="KZ113418">
    <property type="protein sequence ID" value="OTF84642.1"/>
    <property type="molecule type" value="Genomic_DNA"/>
</dbReference>
<accession>A0A1Y3BV29</accession>
<gene>
    <name evidence="1" type="ORF">HannXRQ_Chr00c0095g0571651</name>
</gene>